<evidence type="ECO:0000313" key="11">
    <source>
        <dbReference type="EMBL" id="SEO96789.1"/>
    </source>
</evidence>
<dbReference type="SUPFAM" id="SSF47384">
    <property type="entry name" value="Homodimeric domain of signal transducing histidine kinase"/>
    <property type="match status" value="1"/>
</dbReference>
<keyword evidence="6 11" id="KW-0418">Kinase</keyword>
<dbReference type="Proteomes" id="UP000199657">
    <property type="component" value="Unassembled WGS sequence"/>
</dbReference>
<dbReference type="STRING" id="406100.SAMN04488052_10589"/>
<name>A0A1H8U0M4_9GAMM</name>
<dbReference type="EMBL" id="FOEG01000005">
    <property type="protein sequence ID" value="SEO96789.1"/>
    <property type="molecule type" value="Genomic_DNA"/>
</dbReference>
<dbReference type="Gene3D" id="3.30.565.10">
    <property type="entry name" value="Histidine kinase-like ATPase, C-terminal domain"/>
    <property type="match status" value="1"/>
</dbReference>
<dbReference type="SMART" id="SM00388">
    <property type="entry name" value="HisKA"/>
    <property type="match status" value="1"/>
</dbReference>
<dbReference type="InterPro" id="IPR005467">
    <property type="entry name" value="His_kinase_dom"/>
</dbReference>
<dbReference type="InterPro" id="IPR003660">
    <property type="entry name" value="HAMP_dom"/>
</dbReference>
<feature type="transmembrane region" description="Helical" evidence="8">
    <location>
        <begin position="178"/>
        <end position="205"/>
    </location>
</feature>
<keyword evidence="8" id="KW-0472">Membrane</keyword>
<dbReference type="SMART" id="SM00387">
    <property type="entry name" value="HATPase_c"/>
    <property type="match status" value="1"/>
</dbReference>
<comment type="catalytic activity">
    <reaction evidence="1">
        <text>ATP + protein L-histidine = ADP + protein N-phospho-L-histidine.</text>
        <dbReference type="EC" id="2.7.13.3"/>
    </reaction>
</comment>
<dbReference type="InterPro" id="IPR036890">
    <property type="entry name" value="HATPase_C_sf"/>
</dbReference>
<dbReference type="Pfam" id="PF02518">
    <property type="entry name" value="HATPase_c"/>
    <property type="match status" value="1"/>
</dbReference>
<dbReference type="RefSeq" id="WP_091644311.1">
    <property type="nucleotide sequence ID" value="NZ_FOEG01000005.1"/>
</dbReference>
<dbReference type="Gene3D" id="1.10.287.130">
    <property type="match status" value="1"/>
</dbReference>
<gene>
    <name evidence="11" type="ORF">SAMN04488052_10589</name>
</gene>
<keyword evidence="5" id="KW-0808">Transferase</keyword>
<feature type="domain" description="HAMP" evidence="10">
    <location>
        <begin position="199"/>
        <end position="251"/>
    </location>
</feature>
<keyword evidence="7" id="KW-0902">Two-component regulatory system</keyword>
<feature type="domain" description="Histidine kinase" evidence="9">
    <location>
        <begin position="259"/>
        <end position="476"/>
    </location>
</feature>
<dbReference type="InterPro" id="IPR007891">
    <property type="entry name" value="CHASE3"/>
</dbReference>
<evidence type="ECO:0000256" key="6">
    <source>
        <dbReference type="ARBA" id="ARBA00022777"/>
    </source>
</evidence>
<dbReference type="GO" id="GO:0005886">
    <property type="term" value="C:plasma membrane"/>
    <property type="evidence" value="ECO:0007669"/>
    <property type="project" value="UniProtKB-ARBA"/>
</dbReference>
<evidence type="ECO:0000256" key="8">
    <source>
        <dbReference type="SAM" id="Phobius"/>
    </source>
</evidence>
<dbReference type="PANTHER" id="PTHR43711:SF1">
    <property type="entry name" value="HISTIDINE KINASE 1"/>
    <property type="match status" value="1"/>
</dbReference>
<keyword evidence="12" id="KW-1185">Reference proteome</keyword>
<sequence>MSLYQPKSTLKLILYGFGFVSLPLIIALGYAGLYVDRLANQSQHAVYQAVQAITASRQLIDLVTTMERSGRQYLILEEPEFLENVEDAHEEFQETAQRLHRLPLDEAHRERVDDLIDAERYVYEQISGYDGGETDQIALARQFMELTQLGQDVLSGSNRMVDREVRTMQETATRAQQLLFWLAVALGPLTIVSVGFFTTLIARPIRQLDRIIRRMGTGDFQQPIQVAGPQDLQYVGERLDWLRQRLLDLEEQKARFLRHVSHELKTPLTAIREGADLLEDSSVGRLNAEQQEIARILASNTQQLQHLIEDLLNFSTARDTAMAMDIKRTRLAPLIEEVARNHKPAMLSKDLQLETELQDIHIRADAEKLRTIVDNLLSNAVKFSPTGGRIHVGLTRDGDGVALTVADEGPGIEADEQDAVFDAFFQGSIRAEGYVKGSGLGLSIAKDYAEAHGGSINLESPGQAGTRIRVDLPLNAGSTSQ</sequence>
<dbReference type="InterPro" id="IPR036097">
    <property type="entry name" value="HisK_dim/P_sf"/>
</dbReference>
<evidence type="ECO:0000313" key="12">
    <source>
        <dbReference type="Proteomes" id="UP000199657"/>
    </source>
</evidence>
<evidence type="ECO:0000256" key="5">
    <source>
        <dbReference type="ARBA" id="ARBA00022679"/>
    </source>
</evidence>
<dbReference type="SMART" id="SM00304">
    <property type="entry name" value="HAMP"/>
    <property type="match status" value="1"/>
</dbReference>
<evidence type="ECO:0000256" key="1">
    <source>
        <dbReference type="ARBA" id="ARBA00000085"/>
    </source>
</evidence>
<dbReference type="PROSITE" id="PS50885">
    <property type="entry name" value="HAMP"/>
    <property type="match status" value="1"/>
</dbReference>
<reference evidence="11 12" key="1">
    <citation type="submission" date="2016-10" db="EMBL/GenBank/DDBJ databases">
        <authorList>
            <person name="de Groot N.N."/>
        </authorList>
    </citation>
    <scope>NUCLEOTIDE SEQUENCE [LARGE SCALE GENOMIC DNA]</scope>
    <source>
        <strain evidence="11 12">CGMCC 1.6291</strain>
    </source>
</reference>
<dbReference type="InterPro" id="IPR050736">
    <property type="entry name" value="Sensor_HK_Regulatory"/>
</dbReference>
<organism evidence="11 12">
    <name type="scientific">Aquisalimonas asiatica</name>
    <dbReference type="NCBI Taxonomy" id="406100"/>
    <lineage>
        <taxon>Bacteria</taxon>
        <taxon>Pseudomonadati</taxon>
        <taxon>Pseudomonadota</taxon>
        <taxon>Gammaproteobacteria</taxon>
        <taxon>Chromatiales</taxon>
        <taxon>Ectothiorhodospiraceae</taxon>
        <taxon>Aquisalimonas</taxon>
    </lineage>
</organism>
<dbReference type="SUPFAM" id="SSF55874">
    <property type="entry name" value="ATPase domain of HSP90 chaperone/DNA topoisomerase II/histidine kinase"/>
    <property type="match status" value="1"/>
</dbReference>
<comment type="subcellular location">
    <subcellularLocation>
        <location evidence="2">Membrane</location>
    </subcellularLocation>
</comment>
<feature type="transmembrane region" description="Helical" evidence="8">
    <location>
        <begin position="12"/>
        <end position="35"/>
    </location>
</feature>
<evidence type="ECO:0000256" key="2">
    <source>
        <dbReference type="ARBA" id="ARBA00004370"/>
    </source>
</evidence>
<dbReference type="GO" id="GO:0000155">
    <property type="term" value="F:phosphorelay sensor kinase activity"/>
    <property type="evidence" value="ECO:0007669"/>
    <property type="project" value="InterPro"/>
</dbReference>
<dbReference type="AlphaFoldDB" id="A0A1H8U0M4"/>
<proteinExistence type="predicted"/>
<dbReference type="Gene3D" id="6.10.340.10">
    <property type="match status" value="1"/>
</dbReference>
<evidence type="ECO:0000259" key="10">
    <source>
        <dbReference type="PROSITE" id="PS50885"/>
    </source>
</evidence>
<dbReference type="Pfam" id="PF00512">
    <property type="entry name" value="HisKA"/>
    <property type="match status" value="1"/>
</dbReference>
<dbReference type="PANTHER" id="PTHR43711">
    <property type="entry name" value="TWO-COMPONENT HISTIDINE KINASE"/>
    <property type="match status" value="1"/>
</dbReference>
<keyword evidence="8" id="KW-1133">Transmembrane helix</keyword>
<evidence type="ECO:0000259" key="9">
    <source>
        <dbReference type="PROSITE" id="PS50109"/>
    </source>
</evidence>
<evidence type="ECO:0000256" key="3">
    <source>
        <dbReference type="ARBA" id="ARBA00012438"/>
    </source>
</evidence>
<keyword evidence="8" id="KW-0812">Transmembrane</keyword>
<dbReference type="InterPro" id="IPR003594">
    <property type="entry name" value="HATPase_dom"/>
</dbReference>
<dbReference type="CDD" id="cd00075">
    <property type="entry name" value="HATPase"/>
    <property type="match status" value="1"/>
</dbReference>
<dbReference type="InterPro" id="IPR003661">
    <property type="entry name" value="HisK_dim/P_dom"/>
</dbReference>
<dbReference type="Pfam" id="PF05227">
    <property type="entry name" value="CHASE3"/>
    <property type="match status" value="1"/>
</dbReference>
<accession>A0A1H8U0M4</accession>
<protein>
    <recommendedName>
        <fullName evidence="3">histidine kinase</fullName>
        <ecNumber evidence="3">2.7.13.3</ecNumber>
    </recommendedName>
</protein>
<evidence type="ECO:0000256" key="7">
    <source>
        <dbReference type="ARBA" id="ARBA00023012"/>
    </source>
</evidence>
<dbReference type="OrthoDB" id="9804645at2"/>
<evidence type="ECO:0000256" key="4">
    <source>
        <dbReference type="ARBA" id="ARBA00022553"/>
    </source>
</evidence>
<dbReference type="PROSITE" id="PS50109">
    <property type="entry name" value="HIS_KIN"/>
    <property type="match status" value="1"/>
</dbReference>
<dbReference type="CDD" id="cd00082">
    <property type="entry name" value="HisKA"/>
    <property type="match status" value="1"/>
</dbReference>
<dbReference type="FunFam" id="3.30.565.10:FF:000006">
    <property type="entry name" value="Sensor histidine kinase WalK"/>
    <property type="match status" value="1"/>
</dbReference>
<keyword evidence="4" id="KW-0597">Phosphoprotein</keyword>
<dbReference type="PRINTS" id="PR00344">
    <property type="entry name" value="BCTRLSENSOR"/>
</dbReference>
<dbReference type="EC" id="2.7.13.3" evidence="3"/>
<dbReference type="InterPro" id="IPR004358">
    <property type="entry name" value="Sig_transdc_His_kin-like_C"/>
</dbReference>